<organism evidence="2 3">
    <name type="scientific">Portunus trituberculatus</name>
    <name type="common">Swimming crab</name>
    <name type="synonym">Neptunus trituberculatus</name>
    <dbReference type="NCBI Taxonomy" id="210409"/>
    <lineage>
        <taxon>Eukaryota</taxon>
        <taxon>Metazoa</taxon>
        <taxon>Ecdysozoa</taxon>
        <taxon>Arthropoda</taxon>
        <taxon>Crustacea</taxon>
        <taxon>Multicrustacea</taxon>
        <taxon>Malacostraca</taxon>
        <taxon>Eumalacostraca</taxon>
        <taxon>Eucarida</taxon>
        <taxon>Decapoda</taxon>
        <taxon>Pleocyemata</taxon>
        <taxon>Brachyura</taxon>
        <taxon>Eubrachyura</taxon>
        <taxon>Portunoidea</taxon>
        <taxon>Portunidae</taxon>
        <taxon>Portuninae</taxon>
        <taxon>Portunus</taxon>
    </lineage>
</organism>
<protein>
    <submittedName>
        <fullName evidence="2">Uncharacterized protein</fullName>
    </submittedName>
</protein>
<feature type="region of interest" description="Disordered" evidence="1">
    <location>
        <begin position="46"/>
        <end position="109"/>
    </location>
</feature>
<reference evidence="2 3" key="1">
    <citation type="submission" date="2019-05" db="EMBL/GenBank/DDBJ databases">
        <title>Another draft genome of Portunus trituberculatus and its Hox gene families provides insights of decapod evolution.</title>
        <authorList>
            <person name="Jeong J.-H."/>
            <person name="Song I."/>
            <person name="Kim S."/>
            <person name="Choi T."/>
            <person name="Kim D."/>
            <person name="Ryu S."/>
            <person name="Kim W."/>
        </authorList>
    </citation>
    <scope>NUCLEOTIDE SEQUENCE [LARGE SCALE GENOMIC DNA]</scope>
    <source>
        <tissue evidence="2">Muscle</tissue>
    </source>
</reference>
<evidence type="ECO:0000313" key="2">
    <source>
        <dbReference type="EMBL" id="MPC79942.1"/>
    </source>
</evidence>
<dbReference type="EMBL" id="VSRR010052529">
    <property type="protein sequence ID" value="MPC79942.1"/>
    <property type="molecule type" value="Genomic_DNA"/>
</dbReference>
<evidence type="ECO:0000256" key="1">
    <source>
        <dbReference type="SAM" id="MobiDB-lite"/>
    </source>
</evidence>
<dbReference type="AlphaFoldDB" id="A0A5B7I865"/>
<proteinExistence type="predicted"/>
<feature type="compositionally biased region" description="Basic and acidic residues" evidence="1">
    <location>
        <begin position="1"/>
        <end position="14"/>
    </location>
</feature>
<gene>
    <name evidence="2" type="ORF">E2C01_074501</name>
</gene>
<accession>A0A5B7I865</accession>
<name>A0A5B7I865_PORTR</name>
<evidence type="ECO:0000313" key="3">
    <source>
        <dbReference type="Proteomes" id="UP000324222"/>
    </source>
</evidence>
<feature type="region of interest" description="Disordered" evidence="1">
    <location>
        <begin position="1"/>
        <end position="32"/>
    </location>
</feature>
<comment type="caution">
    <text evidence="2">The sequence shown here is derived from an EMBL/GenBank/DDBJ whole genome shotgun (WGS) entry which is preliminary data.</text>
</comment>
<feature type="compositionally biased region" description="Polar residues" evidence="1">
    <location>
        <begin position="50"/>
        <end position="64"/>
    </location>
</feature>
<keyword evidence="3" id="KW-1185">Reference proteome</keyword>
<feature type="compositionally biased region" description="Pro residues" evidence="1">
    <location>
        <begin position="80"/>
        <end position="99"/>
    </location>
</feature>
<dbReference type="Proteomes" id="UP000324222">
    <property type="component" value="Unassembled WGS sequence"/>
</dbReference>
<sequence>MQRHDTHPRPEVPLKKPRRAGHMPRPDRLNKRNVAAMVLHWKNFGHARHNSNFGNSAATQQRTKIISRLRDPPLGSAQADPPPPPPLPPPSQPRPPPLRPQTSNAAQNN</sequence>